<feature type="compositionally biased region" description="Basic and acidic residues" evidence="1">
    <location>
        <begin position="1"/>
        <end position="13"/>
    </location>
</feature>
<keyword evidence="2" id="KW-1133">Transmembrane helix</keyword>
<keyword evidence="4" id="KW-1185">Reference proteome</keyword>
<keyword evidence="2" id="KW-0472">Membrane</keyword>
<evidence type="ECO:0008006" key="5">
    <source>
        <dbReference type="Google" id="ProtNLM"/>
    </source>
</evidence>
<evidence type="ECO:0000313" key="3">
    <source>
        <dbReference type="EMBL" id="ANI91227.1"/>
    </source>
</evidence>
<feature type="transmembrane region" description="Helical" evidence="2">
    <location>
        <begin position="166"/>
        <end position="184"/>
    </location>
</feature>
<dbReference type="KEGG" id="dtm:BJL86_0417"/>
<dbReference type="InterPro" id="IPR019284">
    <property type="entry name" value="RP532"/>
</dbReference>
<dbReference type="Proteomes" id="UP000186104">
    <property type="component" value="Chromosome"/>
</dbReference>
<dbReference type="Pfam" id="PF10097">
    <property type="entry name" value="DUF2335"/>
    <property type="match status" value="1"/>
</dbReference>
<dbReference type="RefSeq" id="WP_156515472.1">
    <property type="nucleotide sequence ID" value="NZ_CP015961.1"/>
</dbReference>
<feature type="region of interest" description="Disordered" evidence="1">
    <location>
        <begin position="1"/>
        <end position="72"/>
    </location>
</feature>
<evidence type="ECO:0000256" key="2">
    <source>
        <dbReference type="SAM" id="Phobius"/>
    </source>
</evidence>
<proteinExistence type="predicted"/>
<evidence type="ECO:0000313" key="4">
    <source>
        <dbReference type="Proteomes" id="UP000186104"/>
    </source>
</evidence>
<feature type="region of interest" description="Disordered" evidence="1">
    <location>
        <begin position="211"/>
        <end position="240"/>
    </location>
</feature>
<reference evidence="3 4" key="1">
    <citation type="submission" date="2016-06" db="EMBL/GenBank/DDBJ databases">
        <title>Complete genome sequence of a saline-alkali tolerant type strain Dietzia timorensis ID05-A0528T.</title>
        <authorList>
            <person name="Wu X."/>
        </authorList>
    </citation>
    <scope>NUCLEOTIDE SEQUENCE [LARGE SCALE GENOMIC DNA]</scope>
    <source>
        <strain evidence="3 4">ID05-A0528</strain>
    </source>
</reference>
<accession>A0A173LIX8</accession>
<dbReference type="AlphaFoldDB" id="A0A173LIX8"/>
<sequence>MNHDNEDDKDTRRNAAGGAPGRRYDEHHAAPASDAAEDEQRKGASPAQEGGQDGRQEHNQSDEVGDRGAVVVDDKEQVLETLTQALEADEPVEIEVRPKGVVSRQSISMSWRGQAPHPSDLQGYDNVQAGFAERVLAMSEAAVHAEAFERRTLAQGDVDAVKRGQYLSSVIVALGLIFAFVVIVLGGNTFVAALGLTPAVMQFASTLVRSVREPKAQPSSDDSSRKALPGESNGDPQFED</sequence>
<name>A0A173LIX8_9ACTN</name>
<feature type="compositionally biased region" description="Basic and acidic residues" evidence="1">
    <location>
        <begin position="52"/>
        <end position="72"/>
    </location>
</feature>
<gene>
    <name evidence="3" type="ORF">BJL86_0417</name>
</gene>
<evidence type="ECO:0000256" key="1">
    <source>
        <dbReference type="SAM" id="MobiDB-lite"/>
    </source>
</evidence>
<keyword evidence="2" id="KW-0812">Transmembrane</keyword>
<protein>
    <recommendedName>
        <fullName evidence="5">DUF2335 domain-containing protein</fullName>
    </recommendedName>
</protein>
<dbReference type="EMBL" id="CP015961">
    <property type="protein sequence ID" value="ANI91227.1"/>
    <property type="molecule type" value="Genomic_DNA"/>
</dbReference>
<organism evidence="3 4">
    <name type="scientific">Dietzia timorensis</name>
    <dbReference type="NCBI Taxonomy" id="499555"/>
    <lineage>
        <taxon>Bacteria</taxon>
        <taxon>Bacillati</taxon>
        <taxon>Actinomycetota</taxon>
        <taxon>Actinomycetes</taxon>
        <taxon>Mycobacteriales</taxon>
        <taxon>Dietziaceae</taxon>
        <taxon>Dietzia</taxon>
    </lineage>
</organism>